<dbReference type="Proteomes" id="UP001482520">
    <property type="component" value="Unassembled WGS sequence"/>
</dbReference>
<keyword evidence="3" id="KW-1185">Reference proteome</keyword>
<evidence type="ECO:0000313" key="3">
    <source>
        <dbReference type="Proteomes" id="UP001482520"/>
    </source>
</evidence>
<feature type="region of interest" description="Disordered" evidence="1">
    <location>
        <begin position="501"/>
        <end position="533"/>
    </location>
</feature>
<name>A0ABV1NTB9_9ACTN</name>
<evidence type="ECO:0000256" key="1">
    <source>
        <dbReference type="SAM" id="MobiDB-lite"/>
    </source>
</evidence>
<comment type="caution">
    <text evidence="2">The sequence shown here is derived from an EMBL/GenBank/DDBJ whole genome shotgun (WGS) entry which is preliminary data.</text>
</comment>
<feature type="compositionally biased region" description="Polar residues" evidence="1">
    <location>
        <begin position="501"/>
        <end position="516"/>
    </location>
</feature>
<dbReference type="EMBL" id="JBEGDP010000001">
    <property type="protein sequence ID" value="MEQ7845750.1"/>
    <property type="molecule type" value="Genomic_DNA"/>
</dbReference>
<evidence type="ECO:0000313" key="2">
    <source>
        <dbReference type="EMBL" id="MEQ7845750.1"/>
    </source>
</evidence>
<organism evidence="2 3">
    <name type="scientific">Nocardioides kribbensis</name>
    <dbReference type="NCBI Taxonomy" id="305517"/>
    <lineage>
        <taxon>Bacteria</taxon>
        <taxon>Bacillati</taxon>
        <taxon>Actinomycetota</taxon>
        <taxon>Actinomycetes</taxon>
        <taxon>Propionibacteriales</taxon>
        <taxon>Nocardioidaceae</taxon>
        <taxon>Nocardioides</taxon>
    </lineage>
</organism>
<sequence>MTADPRPPTSPATAPAGRAATAFAVTEADLFDVDAVPFTTGETRTVGEMLSDIDHQARLLLLDVDGDSAGALVRGWPALVAAAEQLWTALPRGGYPNQAQERPMERLAAHAASIDNSLASGWPGRGAPDPRLAHMAETLQTAARLVRRYGSEISGHGTAVRRDLDAARARTMHAIYVSSHGVSVALHAHGHDRFREARQAGRKVSLSTVHSPYAIAPTGTWVVRFATAEAIARRYMAGGFATSVAGEARPPAGDHNRIPRALAGWDIQAHRTLAARSSAADNVTVSRTQALIAGVGLLLVDADSHKRAAATPATVGSPTDRLSASLDTLGRAWNNLASRWDDLPAPTDRPEPNLLRASAELRAAYRELTHDATTTFPPKIIAQHPGLERALNATLAAIETGPQLADVLAEKANQPGLAGRARALSRRAHNDIEAGLATPDPSGDVVWVLPGDILSKRMVQLPAPVTQALRTSSRTVQQATSKAASTAAHRPWAVIGKQPTMGTTSCHAPGSATQAQGGAANVRDGRTAEGKERALRNFSLADRPGTTRLPR</sequence>
<feature type="compositionally biased region" description="Basic and acidic residues" evidence="1">
    <location>
        <begin position="523"/>
        <end position="533"/>
    </location>
</feature>
<dbReference type="RefSeq" id="WP_349803446.1">
    <property type="nucleotide sequence ID" value="NZ_JBEGDP010000001.1"/>
</dbReference>
<accession>A0ABV1NTB9</accession>
<proteinExistence type="predicted"/>
<protein>
    <submittedName>
        <fullName evidence="2">Uncharacterized protein</fullName>
    </submittedName>
</protein>
<reference evidence="2 3" key="1">
    <citation type="submission" date="2024-02" db="EMBL/GenBank/DDBJ databases">
        <title>Full genome sequence of Nocardioides kribbensis.</title>
        <authorList>
            <person name="Poletto B.L."/>
            <person name="Silva G."/>
            <person name="Galante D."/>
            <person name="Campos K.R."/>
            <person name="Santos M.B.N."/>
            <person name="Sacchi C.T."/>
        </authorList>
    </citation>
    <scope>NUCLEOTIDE SEQUENCE [LARGE SCALE GENOMIC DNA]</scope>
    <source>
        <strain evidence="2 3">O4R</strain>
    </source>
</reference>
<gene>
    <name evidence="2" type="ORF">V6R90_00570</name>
</gene>